<keyword evidence="1" id="KW-0472">Membrane</keyword>
<proteinExistence type="predicted"/>
<keyword evidence="1" id="KW-0812">Transmembrane</keyword>
<gene>
    <name evidence="2" type="ORF">PORCRE_916</name>
</gene>
<accession>T1CH88</accession>
<evidence type="ECO:0000313" key="2">
    <source>
        <dbReference type="EMBL" id="GAD05216.1"/>
    </source>
</evidence>
<evidence type="ECO:0000256" key="1">
    <source>
        <dbReference type="SAM" id="Phobius"/>
    </source>
</evidence>
<name>T1CH88_9PORP</name>
<sequence length="47" mass="5793">MHNVTISSSYNSLNRDFMRYTTMFTPVYFCIYLFLFYSVFLLKSWPF</sequence>
<reference evidence="2 3" key="2">
    <citation type="journal article" date="2013" name="Genome Announc.">
        <title>Draft Genome Sequences of Porphyromonas crevioricanis JCM 15906T and Porphyromonas cansulci JCM 13913T Isolated from a Canine Oral Cavity.</title>
        <authorList>
            <person name="Sakamoto M."/>
            <person name="Tanaka N."/>
            <person name="Shiwa Y."/>
            <person name="Yoshikawa H."/>
            <person name="Ohkuma M."/>
        </authorList>
    </citation>
    <scope>NUCLEOTIDE SEQUENCE [LARGE SCALE GENOMIC DNA]</scope>
    <source>
        <strain evidence="2 3">JCM 15906</strain>
    </source>
</reference>
<feature type="transmembrane region" description="Helical" evidence="1">
    <location>
        <begin position="20"/>
        <end position="42"/>
    </location>
</feature>
<reference evidence="3" key="1">
    <citation type="journal article" date="2013" name="Genome">
        <title>Draft Genome Sequences of Porphyromonas crevioricanis JCM 15906T and Porphyromonas cansulci JCM 13913T Isolated from a Canine Oral Cavity.</title>
        <authorList>
            <person name="Sakamoto M."/>
            <person name="Tanaka N."/>
            <person name="Shiwa Y."/>
            <person name="Yoshikawa H."/>
            <person name="Ohkuma M."/>
        </authorList>
    </citation>
    <scope>NUCLEOTIDE SEQUENCE [LARGE SCALE GENOMIC DNA]</scope>
    <source>
        <strain evidence="3">JCM 15906</strain>
    </source>
</reference>
<dbReference type="AlphaFoldDB" id="T1CH88"/>
<dbReference type="EMBL" id="BAOU01000021">
    <property type="protein sequence ID" value="GAD05216.1"/>
    <property type="molecule type" value="Genomic_DNA"/>
</dbReference>
<comment type="caution">
    <text evidence="2">The sequence shown here is derived from an EMBL/GenBank/DDBJ whole genome shotgun (WGS) entry which is preliminary data.</text>
</comment>
<keyword evidence="1" id="KW-1133">Transmembrane helix</keyword>
<evidence type="ECO:0000313" key="3">
    <source>
        <dbReference type="Proteomes" id="UP000018031"/>
    </source>
</evidence>
<organism evidence="2 3">
    <name type="scientific">Porphyromonas crevioricanis JCM 15906</name>
    <dbReference type="NCBI Taxonomy" id="1305617"/>
    <lineage>
        <taxon>Bacteria</taxon>
        <taxon>Pseudomonadati</taxon>
        <taxon>Bacteroidota</taxon>
        <taxon>Bacteroidia</taxon>
        <taxon>Bacteroidales</taxon>
        <taxon>Porphyromonadaceae</taxon>
        <taxon>Porphyromonas</taxon>
    </lineage>
</organism>
<dbReference type="Proteomes" id="UP000018031">
    <property type="component" value="Unassembled WGS sequence"/>
</dbReference>
<protein>
    <submittedName>
        <fullName evidence="2">Uncharacterized protein</fullName>
    </submittedName>
</protein>